<evidence type="ECO:0000256" key="15">
    <source>
        <dbReference type="PROSITE-ProRule" id="PRU00302"/>
    </source>
</evidence>
<dbReference type="FunFam" id="2.10.25.10:FF:000005">
    <property type="entry name" value="Fibrillin 2"/>
    <property type="match status" value="1"/>
</dbReference>
<keyword evidence="4 14" id="KW-0245">EGF-like domain</keyword>
<feature type="disulfide bond" evidence="15">
    <location>
        <begin position="606"/>
        <end position="633"/>
    </location>
</feature>
<evidence type="ECO:0000256" key="2">
    <source>
        <dbReference type="ARBA" id="ARBA00004613"/>
    </source>
</evidence>
<evidence type="ECO:0000256" key="12">
    <source>
        <dbReference type="ARBA" id="ARBA00023170"/>
    </source>
</evidence>
<dbReference type="GO" id="GO:0005576">
    <property type="term" value="C:extracellular region"/>
    <property type="evidence" value="ECO:0007669"/>
    <property type="project" value="UniProtKB-SubCell"/>
</dbReference>
<dbReference type="CDD" id="cd00033">
    <property type="entry name" value="CCP"/>
    <property type="match status" value="1"/>
</dbReference>
<keyword evidence="10" id="KW-0472">Membrane</keyword>
<evidence type="ECO:0000256" key="14">
    <source>
        <dbReference type="PROSITE-ProRule" id="PRU00076"/>
    </source>
</evidence>
<organism evidence="18 19">
    <name type="scientific">Lymnaea stagnalis</name>
    <name type="common">Great pond snail</name>
    <name type="synonym">Helix stagnalis</name>
    <dbReference type="NCBI Taxonomy" id="6523"/>
    <lineage>
        <taxon>Eukaryota</taxon>
        <taxon>Metazoa</taxon>
        <taxon>Spiralia</taxon>
        <taxon>Lophotrochozoa</taxon>
        <taxon>Mollusca</taxon>
        <taxon>Gastropoda</taxon>
        <taxon>Heterobranchia</taxon>
        <taxon>Euthyneura</taxon>
        <taxon>Panpulmonata</taxon>
        <taxon>Hygrophila</taxon>
        <taxon>Lymnaeoidea</taxon>
        <taxon>Lymnaeidae</taxon>
        <taxon>Lymnaea</taxon>
    </lineage>
</organism>
<keyword evidence="15" id="KW-0768">Sushi</keyword>
<dbReference type="Pfam" id="PF12661">
    <property type="entry name" value="hEGF"/>
    <property type="match status" value="1"/>
</dbReference>
<dbReference type="EMBL" id="CAXITT010001584">
    <property type="protein sequence ID" value="CAL1548715.1"/>
    <property type="molecule type" value="Genomic_DNA"/>
</dbReference>
<dbReference type="InterPro" id="IPR011641">
    <property type="entry name" value="Tyr-kin_ephrin_A/B_rcpt-like"/>
</dbReference>
<feature type="non-terminal residue" evidence="18">
    <location>
        <position position="1"/>
    </location>
</feature>
<protein>
    <submittedName>
        <fullName evidence="18">Uncharacterized protein</fullName>
    </submittedName>
</protein>
<dbReference type="AlphaFoldDB" id="A0AAV2ISF0"/>
<feature type="domain" description="EGF-like" evidence="16">
    <location>
        <begin position="435"/>
        <end position="472"/>
    </location>
</feature>
<keyword evidence="7" id="KW-0732">Signal</keyword>
<evidence type="ECO:0000256" key="9">
    <source>
        <dbReference type="ARBA" id="ARBA00022989"/>
    </source>
</evidence>
<evidence type="ECO:0000256" key="1">
    <source>
        <dbReference type="ARBA" id="ARBA00004479"/>
    </source>
</evidence>
<evidence type="ECO:0000256" key="7">
    <source>
        <dbReference type="ARBA" id="ARBA00022729"/>
    </source>
</evidence>
<dbReference type="Pfam" id="PF12662">
    <property type="entry name" value="cEGF"/>
    <property type="match status" value="3"/>
</dbReference>
<dbReference type="InterPro" id="IPR001881">
    <property type="entry name" value="EGF-like_Ca-bd_dom"/>
</dbReference>
<dbReference type="SUPFAM" id="SSF57535">
    <property type="entry name" value="Complement control module/SCR domain"/>
    <property type="match status" value="1"/>
</dbReference>
<dbReference type="FunFam" id="2.10.25.10:FF:000009">
    <property type="entry name" value="Low-density lipoprotein receptor isoform 1"/>
    <property type="match status" value="1"/>
</dbReference>
<keyword evidence="12" id="KW-0675">Receptor</keyword>
<feature type="domain" description="EGF-like" evidence="16">
    <location>
        <begin position="393"/>
        <end position="434"/>
    </location>
</feature>
<dbReference type="Pfam" id="PF07645">
    <property type="entry name" value="EGF_CA"/>
    <property type="match status" value="3"/>
</dbReference>
<dbReference type="GO" id="GO:0071944">
    <property type="term" value="C:cell periphery"/>
    <property type="evidence" value="ECO:0007669"/>
    <property type="project" value="UniProtKB-ARBA"/>
</dbReference>
<keyword evidence="9" id="KW-1133">Transmembrane helix</keyword>
<dbReference type="PROSITE" id="PS01187">
    <property type="entry name" value="EGF_CA"/>
    <property type="match status" value="3"/>
</dbReference>
<name>A0AAV2ISF0_LYMST</name>
<feature type="domain" description="Sushi" evidence="17">
    <location>
        <begin position="569"/>
        <end position="635"/>
    </location>
</feature>
<feature type="domain" description="EGF-like" evidence="16">
    <location>
        <begin position="134"/>
        <end position="174"/>
    </location>
</feature>
<dbReference type="SMART" id="SM00032">
    <property type="entry name" value="CCP"/>
    <property type="match status" value="1"/>
</dbReference>
<dbReference type="SMART" id="SM01411">
    <property type="entry name" value="Ephrin_rec_like"/>
    <property type="match status" value="2"/>
</dbReference>
<dbReference type="SMART" id="SM00181">
    <property type="entry name" value="EGF"/>
    <property type="match status" value="12"/>
</dbReference>
<dbReference type="InterPro" id="IPR026823">
    <property type="entry name" value="cEGF"/>
</dbReference>
<keyword evidence="13" id="KW-0325">Glycoprotein</keyword>
<dbReference type="SUPFAM" id="SSF57184">
    <property type="entry name" value="Growth factor receptor domain"/>
    <property type="match status" value="3"/>
</dbReference>
<dbReference type="GO" id="GO:0005509">
    <property type="term" value="F:calcium ion binding"/>
    <property type="evidence" value="ECO:0007669"/>
    <property type="project" value="InterPro"/>
</dbReference>
<dbReference type="GO" id="GO:0016020">
    <property type="term" value="C:membrane"/>
    <property type="evidence" value="ECO:0007669"/>
    <property type="project" value="UniProtKB-SubCell"/>
</dbReference>
<gene>
    <name evidence="18" type="ORF">GSLYS_00022032001</name>
</gene>
<dbReference type="InterPro" id="IPR000742">
    <property type="entry name" value="EGF"/>
</dbReference>
<evidence type="ECO:0000256" key="6">
    <source>
        <dbReference type="ARBA" id="ARBA00022692"/>
    </source>
</evidence>
<dbReference type="PROSITE" id="PS50923">
    <property type="entry name" value="SUSHI"/>
    <property type="match status" value="1"/>
</dbReference>
<feature type="domain" description="EGF-like" evidence="16">
    <location>
        <begin position="9"/>
        <end position="49"/>
    </location>
</feature>
<dbReference type="PANTHER" id="PTHR47333:SF4">
    <property type="entry name" value="EGF-LIKE DOMAIN-CONTAINING PROTEIN"/>
    <property type="match status" value="1"/>
</dbReference>
<evidence type="ECO:0000256" key="8">
    <source>
        <dbReference type="ARBA" id="ARBA00022737"/>
    </source>
</evidence>
<dbReference type="Proteomes" id="UP001497497">
    <property type="component" value="Unassembled WGS sequence"/>
</dbReference>
<dbReference type="Gene3D" id="2.10.50.10">
    <property type="entry name" value="Tumor Necrosis Factor Receptor, subunit A, domain 2"/>
    <property type="match status" value="2"/>
</dbReference>
<dbReference type="FunFam" id="2.10.25.10:FF:000010">
    <property type="entry name" value="Pro-epidermal growth factor"/>
    <property type="match status" value="1"/>
</dbReference>
<keyword evidence="19" id="KW-1185">Reference proteome</keyword>
<accession>A0AAV2ISF0</accession>
<dbReference type="SMART" id="SM00179">
    <property type="entry name" value="EGF_CA"/>
    <property type="match status" value="11"/>
</dbReference>
<dbReference type="PANTHER" id="PTHR47333">
    <property type="entry name" value="VON WILLEBRAND FACTOR C AND EGF DOMAIN-CONTAINING PROTEIN"/>
    <property type="match status" value="1"/>
</dbReference>
<dbReference type="InterPro" id="IPR000152">
    <property type="entry name" value="EGF-type_Asp/Asn_hydroxyl_site"/>
</dbReference>
<evidence type="ECO:0000313" key="19">
    <source>
        <dbReference type="Proteomes" id="UP001497497"/>
    </source>
</evidence>
<dbReference type="FunFam" id="2.10.25.10:FF:000038">
    <property type="entry name" value="Fibrillin 2"/>
    <property type="match status" value="1"/>
</dbReference>
<dbReference type="GO" id="GO:0006897">
    <property type="term" value="P:endocytosis"/>
    <property type="evidence" value="ECO:0007669"/>
    <property type="project" value="UniProtKB-KW"/>
</dbReference>
<dbReference type="PROSITE" id="PS50026">
    <property type="entry name" value="EGF_3"/>
    <property type="match status" value="5"/>
</dbReference>
<dbReference type="InterPro" id="IPR052080">
    <property type="entry name" value="vWF_C/EGF_Fibrillin"/>
</dbReference>
<dbReference type="Gene3D" id="2.10.70.10">
    <property type="entry name" value="Complement Module, domain 1"/>
    <property type="match status" value="1"/>
</dbReference>
<dbReference type="PROSITE" id="PS01186">
    <property type="entry name" value="EGF_2"/>
    <property type="match status" value="4"/>
</dbReference>
<proteinExistence type="predicted"/>
<evidence type="ECO:0000256" key="4">
    <source>
        <dbReference type="ARBA" id="ARBA00022536"/>
    </source>
</evidence>
<sequence length="635" mass="68777">VTSAASLSDIDECTKYTTLCSQNCTNTDGGYICACLPGYQLAEDGVTCEDLNECLQDESPCEQICTNTIGSFICSCDGIGFKLSRDQTTCIDINECMEGDNPCPNICINTIGSFLCDCDRPGYILASDASGCEDINECSSSPCPHACINTPGSYKCVCPAGFSDPPENNQTVCNECPHGTYRSKEDTSCRRCPPRTNTTSTGSRSIKACLCVSGYQSDPLGSGLCLDINECSIGALQCEHSCVNTEGSAHCTCKPGFLLDPNGVTCKDTNECAKHNGGCEHKCVNTPGSFYCECRGKNYKLAENGLSCEDVNECNLPNHGCEYRCINSLNGAKCTCPPGHELLEDGQKCKDIDECRSRNGGCTDTCVNTPGSYKCECKIPGFKLYTDNKQCVDRNECEEDKQACEDTCVNTPGSFKCHCRQNGFSLASDKRNCEDIDECAKGKICQQVCINLPGSFRCDCEAGYFKQGHHCTACAPGTYRGKKDSVISCQPCPSGMTTTGKATDSILGCFCPAGYHGNPETQDKCEDMNECIKNNGGCQHICNNTNGSFFCSCSEGYILQRDKRKCAPTRCPILNPPKFSKFIGKGCLKMGKGLHADPGTECMYQCRKYMMLHGPEKRTCLENFTWSGKDPECLG</sequence>
<evidence type="ECO:0000256" key="13">
    <source>
        <dbReference type="ARBA" id="ARBA00023180"/>
    </source>
</evidence>
<dbReference type="PROSITE" id="PS00010">
    <property type="entry name" value="ASX_HYDROXYL"/>
    <property type="match status" value="8"/>
</dbReference>
<feature type="disulfide bond" evidence="14">
    <location>
        <begin position="439"/>
        <end position="449"/>
    </location>
</feature>
<reference evidence="18 19" key="1">
    <citation type="submission" date="2024-04" db="EMBL/GenBank/DDBJ databases">
        <authorList>
            <consortium name="Genoscope - CEA"/>
            <person name="William W."/>
        </authorList>
    </citation>
    <scope>NUCLEOTIDE SEQUENCE [LARGE SCALE GENOMIC DNA]</scope>
</reference>
<dbReference type="SUPFAM" id="SSF57196">
    <property type="entry name" value="EGF/Laminin"/>
    <property type="match status" value="4"/>
</dbReference>
<evidence type="ECO:0000259" key="17">
    <source>
        <dbReference type="PROSITE" id="PS50923"/>
    </source>
</evidence>
<evidence type="ECO:0000256" key="11">
    <source>
        <dbReference type="ARBA" id="ARBA00023157"/>
    </source>
</evidence>
<dbReference type="InterPro" id="IPR013032">
    <property type="entry name" value="EGF-like_CS"/>
</dbReference>
<dbReference type="InterPro" id="IPR000436">
    <property type="entry name" value="Sushi_SCR_CCP_dom"/>
</dbReference>
<dbReference type="FunFam" id="2.10.25.10:FF:000240">
    <property type="entry name" value="Vitamin K-dependent protein S"/>
    <property type="match status" value="5"/>
</dbReference>
<keyword evidence="11 14" id="KW-1015">Disulfide bond</keyword>
<keyword evidence="8" id="KW-0677">Repeat</keyword>
<feature type="domain" description="EGF-like" evidence="16">
    <location>
        <begin position="92"/>
        <end position="133"/>
    </location>
</feature>
<dbReference type="Pfam" id="PF14670">
    <property type="entry name" value="FXa_inhibition"/>
    <property type="match status" value="2"/>
</dbReference>
<dbReference type="Pfam" id="PF07699">
    <property type="entry name" value="Ephrin_rec_like"/>
    <property type="match status" value="1"/>
</dbReference>
<keyword evidence="3" id="KW-0964">Secreted</keyword>
<comment type="subcellular location">
    <subcellularLocation>
        <location evidence="1">Membrane</location>
        <topology evidence="1">Single-pass type I membrane protein</topology>
    </subcellularLocation>
    <subcellularLocation>
        <location evidence="2">Secreted</location>
    </subcellularLocation>
</comment>
<evidence type="ECO:0000313" key="18">
    <source>
        <dbReference type="EMBL" id="CAL1548715.1"/>
    </source>
</evidence>
<evidence type="ECO:0000256" key="3">
    <source>
        <dbReference type="ARBA" id="ARBA00022525"/>
    </source>
</evidence>
<keyword evidence="6" id="KW-0812">Transmembrane</keyword>
<dbReference type="InterPro" id="IPR018097">
    <property type="entry name" value="EGF_Ca-bd_CS"/>
</dbReference>
<evidence type="ECO:0000256" key="10">
    <source>
        <dbReference type="ARBA" id="ARBA00023136"/>
    </source>
</evidence>
<dbReference type="InterPro" id="IPR009030">
    <property type="entry name" value="Growth_fac_rcpt_cys_sf"/>
</dbReference>
<dbReference type="InterPro" id="IPR035976">
    <property type="entry name" value="Sushi/SCR/CCP_sf"/>
</dbReference>
<comment type="caution">
    <text evidence="18">The sequence shown here is derived from an EMBL/GenBank/DDBJ whole genome shotgun (WGS) entry which is preliminary data.</text>
</comment>
<keyword evidence="5" id="KW-0254">Endocytosis</keyword>
<dbReference type="CDD" id="cd00054">
    <property type="entry name" value="EGF_CA"/>
    <property type="match status" value="1"/>
</dbReference>
<comment type="caution">
    <text evidence="14">Lacks conserved residue(s) required for the propagation of feature annotation.</text>
</comment>
<dbReference type="Gene3D" id="2.10.25.10">
    <property type="entry name" value="Laminin"/>
    <property type="match status" value="11"/>
</dbReference>
<evidence type="ECO:0000256" key="5">
    <source>
        <dbReference type="ARBA" id="ARBA00022583"/>
    </source>
</evidence>
<dbReference type="InterPro" id="IPR049883">
    <property type="entry name" value="NOTCH1_EGF-like"/>
</dbReference>
<feature type="non-terminal residue" evidence="18">
    <location>
        <position position="635"/>
    </location>
</feature>
<evidence type="ECO:0000259" key="16">
    <source>
        <dbReference type="PROSITE" id="PS50026"/>
    </source>
</evidence>